<reference evidence="10 11" key="1">
    <citation type="submission" date="2016-03" db="EMBL/GenBank/DDBJ databases">
        <title>Draft genome sequence of Flavobacterium fryxellicola DSM 16209.</title>
        <authorList>
            <person name="Shin S.-K."/>
            <person name="Yi H."/>
        </authorList>
    </citation>
    <scope>NUCLEOTIDE SEQUENCE [LARGE SCALE GENOMIC DNA]</scope>
    <source>
        <strain evidence="10 11">DSM 16209</strain>
    </source>
</reference>
<dbReference type="GO" id="GO:1903457">
    <property type="term" value="P:lactate catabolic process"/>
    <property type="evidence" value="ECO:0007669"/>
    <property type="project" value="TreeGrafter"/>
</dbReference>
<dbReference type="GO" id="GO:0071949">
    <property type="term" value="F:FAD binding"/>
    <property type="evidence" value="ECO:0007669"/>
    <property type="project" value="InterPro"/>
</dbReference>
<dbReference type="Gene3D" id="3.30.465.10">
    <property type="match status" value="1"/>
</dbReference>
<dbReference type="SUPFAM" id="SSF46548">
    <property type="entry name" value="alpha-helical ferredoxin"/>
    <property type="match status" value="1"/>
</dbReference>
<keyword evidence="11" id="KW-1185">Reference proteome</keyword>
<dbReference type="Pfam" id="PF02754">
    <property type="entry name" value="CCG"/>
    <property type="match status" value="1"/>
</dbReference>
<dbReference type="Gene3D" id="3.30.43.10">
    <property type="entry name" value="Uridine Diphospho-n-acetylenolpyruvylglucosamine Reductase, domain 2"/>
    <property type="match status" value="1"/>
</dbReference>
<keyword evidence="6" id="KW-0560">Oxidoreductase</keyword>
<proteinExistence type="inferred from homology"/>
<keyword evidence="3" id="KW-0285">Flavoprotein</keyword>
<dbReference type="InterPro" id="IPR004113">
    <property type="entry name" value="FAD-bd_oxidored_4_C"/>
</dbReference>
<dbReference type="Pfam" id="PF02913">
    <property type="entry name" value="FAD-oxidase_C"/>
    <property type="match status" value="1"/>
</dbReference>
<dbReference type="GO" id="GO:0051536">
    <property type="term" value="F:iron-sulfur cluster binding"/>
    <property type="evidence" value="ECO:0007669"/>
    <property type="project" value="InterPro"/>
</dbReference>
<sequence>MLSGKYKILYNKFTRVIDANRVFIDELSTLAYGTDASFYRLLPKIVVKAQDENEVSFLLKECADLLIPVTFRAAGTSLSGQAITDSVLIIAGYHWKNFKILDDGKQIRLQPGLIGARVNGLLAKYNRKIGPDPASINTAMIGGIAANNASGMCCGTAQNSYNTLSSMRIIFWDGTLLDTGCSASKEAFSKSHALFLQDLLLIVKDVRSNQELCQRIESKFKIKNTTGYSLNALIDFKDPFEIIQHLMIGSEGTLGFISEITYHTVIDLKNKAVALVIFNSVENACNVVSVLKNIVVSAVELIDYAGLKSVKDKDGMPQALQNLPITACALLIDTRANSEDHLNNQILEIIKVVPKELLLFPIVFTTNASEYALLWEIRKGLFPSIGAIRKMGTSVIIEDVAFPLENLAVATIVLQDLLKKWGYNEAVIFGHALEGNIHFVFTQNFDVPSEIERYSGFMDEVANIVVKQFNGSLKAEHGTGRNMAPYVLLEWGEQAYDLMYRIKKLFDPYTILNPEVILSKDSGIHLKNLKPIPQADPIIDKCTECGFCEPNCVSADFTLSPRQRIVAFREISRLSTFKQGKKQKEILLKQYQYSGKDTCATDGLCAVSCPVNIDTGKLIKNLRTAEFNSNAKIARYVAANFSFVLIVVSKLLAMANFFQKVLGNPNMLAVSTAFRKVSIKKLPQWNQFLPNGAEALLSNKIKSSESRKVVYFPSCINRTMGLSANDKNEEQLSHKLLKLLNKAGYEVIYPQNVANLCCGMPFLSKGYKDVGNFKIREIEKALYIASENGKLPIITDMSPCLLTLKENNCLGLNLYETVAFIDDFLLPYLTVSPLKDTITVFPVCSIKKMGMTDKLESVAKKCAENVIMTETTCCGFSGDKGFDFPELNQFGLSKLRDDIPGNVTRAYCTSRTCEIGLSLHTGLSYKSIVYLVDEVTKSIK</sequence>
<comment type="cofactor">
    <cofactor evidence="1">
        <name>FAD</name>
        <dbReference type="ChEBI" id="CHEBI:57692"/>
    </cofactor>
</comment>
<dbReference type="Pfam" id="PF01565">
    <property type="entry name" value="FAD_binding_4"/>
    <property type="match status" value="1"/>
</dbReference>
<accession>A0A167U7T7</accession>
<dbReference type="PANTHER" id="PTHR11748">
    <property type="entry name" value="D-LACTATE DEHYDROGENASE"/>
    <property type="match status" value="1"/>
</dbReference>
<comment type="similarity">
    <text evidence="2">Belongs to the FAD-binding oxidoreductase/transferase type 4 family.</text>
</comment>
<dbReference type="InterPro" id="IPR016169">
    <property type="entry name" value="FAD-bd_PCMH_sub2"/>
</dbReference>
<evidence type="ECO:0000313" key="10">
    <source>
        <dbReference type="EMBL" id="OAB25340.1"/>
    </source>
</evidence>
<dbReference type="EC" id="1.1.2.4" evidence="7"/>
<dbReference type="InterPro" id="IPR036318">
    <property type="entry name" value="FAD-bd_PCMH-like_sf"/>
</dbReference>
<dbReference type="GO" id="GO:0008720">
    <property type="term" value="F:D-lactate dehydrogenase (NAD+) activity"/>
    <property type="evidence" value="ECO:0007669"/>
    <property type="project" value="TreeGrafter"/>
</dbReference>
<organism evidence="10 11">
    <name type="scientific">Flavobacterium fryxellicola</name>
    <dbReference type="NCBI Taxonomy" id="249352"/>
    <lineage>
        <taxon>Bacteria</taxon>
        <taxon>Pseudomonadati</taxon>
        <taxon>Bacteroidota</taxon>
        <taxon>Flavobacteriia</taxon>
        <taxon>Flavobacteriales</taxon>
        <taxon>Flavobacteriaceae</taxon>
        <taxon>Flavobacterium</taxon>
    </lineage>
</organism>
<evidence type="ECO:0000256" key="6">
    <source>
        <dbReference type="ARBA" id="ARBA00023002"/>
    </source>
</evidence>
<gene>
    <name evidence="10" type="ORF">FBFR_15265</name>
</gene>
<evidence type="ECO:0000256" key="3">
    <source>
        <dbReference type="ARBA" id="ARBA00022630"/>
    </source>
</evidence>
<dbReference type="InterPro" id="IPR016166">
    <property type="entry name" value="FAD-bd_PCMH"/>
</dbReference>
<dbReference type="PANTHER" id="PTHR11748:SF111">
    <property type="entry name" value="D-LACTATE DEHYDROGENASE, MITOCHONDRIAL-RELATED"/>
    <property type="match status" value="1"/>
</dbReference>
<dbReference type="InterPro" id="IPR016164">
    <property type="entry name" value="FAD-linked_Oxase-like_C"/>
</dbReference>
<dbReference type="InterPro" id="IPR016171">
    <property type="entry name" value="Vanillyl_alc_oxidase_C-sub2"/>
</dbReference>
<evidence type="ECO:0000256" key="1">
    <source>
        <dbReference type="ARBA" id="ARBA00001974"/>
    </source>
</evidence>
<dbReference type="OrthoDB" id="9767256at2"/>
<feature type="domain" description="4Fe-4S ferredoxin-type" evidence="8">
    <location>
        <begin position="531"/>
        <end position="562"/>
    </location>
</feature>
<dbReference type="SUPFAM" id="SSF55103">
    <property type="entry name" value="FAD-linked oxidases, C-terminal domain"/>
    <property type="match status" value="1"/>
</dbReference>
<dbReference type="Gene3D" id="1.10.45.10">
    <property type="entry name" value="Vanillyl-alcohol Oxidase, Chain A, domain 4"/>
    <property type="match status" value="1"/>
</dbReference>
<dbReference type="Gene3D" id="3.30.70.2740">
    <property type="match status" value="1"/>
</dbReference>
<dbReference type="InterPro" id="IPR006094">
    <property type="entry name" value="Oxid_FAD_bind_N"/>
</dbReference>
<dbReference type="InterPro" id="IPR017896">
    <property type="entry name" value="4Fe4S_Fe-S-bd"/>
</dbReference>
<dbReference type="InterPro" id="IPR004017">
    <property type="entry name" value="Cys_rich_dom"/>
</dbReference>
<dbReference type="Gene3D" id="3.30.70.2190">
    <property type="match status" value="1"/>
</dbReference>
<keyword evidence="4" id="KW-0274">FAD</keyword>
<protein>
    <recommendedName>
        <fullName evidence="7">D-lactate dehydrogenase (cytochrome)</fullName>
        <ecNumber evidence="7">1.1.2.4</ecNumber>
    </recommendedName>
</protein>
<dbReference type="EMBL" id="LVJE01000047">
    <property type="protein sequence ID" value="OAB25340.1"/>
    <property type="molecule type" value="Genomic_DNA"/>
</dbReference>
<dbReference type="InterPro" id="IPR009051">
    <property type="entry name" value="Helical_ferredxn"/>
</dbReference>
<evidence type="ECO:0000256" key="4">
    <source>
        <dbReference type="ARBA" id="ARBA00022827"/>
    </source>
</evidence>
<evidence type="ECO:0000256" key="7">
    <source>
        <dbReference type="ARBA" id="ARBA00038897"/>
    </source>
</evidence>
<dbReference type="RefSeq" id="WP_066082815.1">
    <property type="nucleotide sequence ID" value="NZ_FRDK01000009.1"/>
</dbReference>
<evidence type="ECO:0000259" key="9">
    <source>
        <dbReference type="PROSITE" id="PS51387"/>
    </source>
</evidence>
<dbReference type="Gene3D" id="1.10.1060.10">
    <property type="entry name" value="Alpha-helical ferredoxin"/>
    <property type="match status" value="1"/>
</dbReference>
<dbReference type="GO" id="GO:0004458">
    <property type="term" value="F:D-lactate dehydrogenase (cytochrome) activity"/>
    <property type="evidence" value="ECO:0007669"/>
    <property type="project" value="UniProtKB-EC"/>
</dbReference>
<evidence type="ECO:0000256" key="5">
    <source>
        <dbReference type="ARBA" id="ARBA00022946"/>
    </source>
</evidence>
<dbReference type="Proteomes" id="UP000077164">
    <property type="component" value="Unassembled WGS sequence"/>
</dbReference>
<name>A0A167U7T7_9FLAO</name>
<dbReference type="InterPro" id="IPR016167">
    <property type="entry name" value="FAD-bd_PCMH_sub1"/>
</dbReference>
<dbReference type="STRING" id="249352.SAMN05444395_10925"/>
<dbReference type="FunFam" id="1.10.45.10:FF:000001">
    <property type="entry name" value="D-lactate dehydrogenase mitochondrial"/>
    <property type="match status" value="1"/>
</dbReference>
<evidence type="ECO:0000259" key="8">
    <source>
        <dbReference type="PROSITE" id="PS51379"/>
    </source>
</evidence>
<keyword evidence="5" id="KW-0809">Transit peptide</keyword>
<dbReference type="PROSITE" id="PS51387">
    <property type="entry name" value="FAD_PCMH"/>
    <property type="match status" value="1"/>
</dbReference>
<comment type="caution">
    <text evidence="10">The sequence shown here is derived from an EMBL/GenBank/DDBJ whole genome shotgun (WGS) entry which is preliminary data.</text>
</comment>
<dbReference type="Pfam" id="PF13183">
    <property type="entry name" value="Fer4_8"/>
    <property type="match status" value="1"/>
</dbReference>
<dbReference type="PROSITE" id="PS51379">
    <property type="entry name" value="4FE4S_FER_2"/>
    <property type="match status" value="1"/>
</dbReference>
<feature type="domain" description="FAD-binding PCMH-type" evidence="9">
    <location>
        <begin position="39"/>
        <end position="267"/>
    </location>
</feature>
<dbReference type="SUPFAM" id="SSF56176">
    <property type="entry name" value="FAD-binding/transporter-associated domain-like"/>
    <property type="match status" value="1"/>
</dbReference>
<evidence type="ECO:0000256" key="2">
    <source>
        <dbReference type="ARBA" id="ARBA00008000"/>
    </source>
</evidence>
<dbReference type="AlphaFoldDB" id="A0A167U7T7"/>
<evidence type="ECO:0000313" key="11">
    <source>
        <dbReference type="Proteomes" id="UP000077164"/>
    </source>
</evidence>